<keyword evidence="4" id="KW-1185">Reference proteome</keyword>
<keyword evidence="1" id="KW-0732">Signal</keyword>
<protein>
    <submittedName>
        <fullName evidence="3">Phosphate ABC transporter substrate-binding protein</fullName>
    </submittedName>
</protein>
<dbReference type="Pfam" id="PF12849">
    <property type="entry name" value="PBP_like_2"/>
    <property type="match status" value="1"/>
</dbReference>
<evidence type="ECO:0000256" key="1">
    <source>
        <dbReference type="ARBA" id="ARBA00022729"/>
    </source>
</evidence>
<evidence type="ECO:0000259" key="2">
    <source>
        <dbReference type="Pfam" id="PF12849"/>
    </source>
</evidence>
<dbReference type="OrthoDB" id="9790048at2"/>
<evidence type="ECO:0000313" key="4">
    <source>
        <dbReference type="Proteomes" id="UP000282977"/>
    </source>
</evidence>
<proteinExistence type="predicted"/>
<evidence type="ECO:0000313" key="3">
    <source>
        <dbReference type="EMBL" id="RVT39861.1"/>
    </source>
</evidence>
<feature type="domain" description="PBP" evidence="2">
    <location>
        <begin position="45"/>
        <end position="325"/>
    </location>
</feature>
<sequence>MHGSSHRGIRGTVTGGSIVKHIVRLAASALALSVTLSGCQDKAGGESAGRDQIRAVGSSTVYPFATAVAEQFVNANPGMKSPIIESTGTGGGMKLFCAGVGAQFPDIENASRRMKKSEFDMCVKNGVKDIIEIQVGVDGLAFAESKQGPGLKLTPEIVYKALAATPFGKGPNTAQTWQDVDASLPAIAISVFGPPSTSGTRDSLAELILETGCQSDPAMKALKEQDEDRFKAVCTRVREDGKYVDSGENDNLIVQKLGANPNAIGVFGYSFLEENLDTLNDIPLNGVPATYENVADGTYPGARPLYLYVKKAHIAAVPGLKTYLETFAASWNPGGMLAKRGMVAATEPVRLKNAEVVKTLAALNGAELK</sequence>
<dbReference type="Gene3D" id="3.40.190.10">
    <property type="entry name" value="Periplasmic binding protein-like II"/>
    <property type="match status" value="2"/>
</dbReference>
<gene>
    <name evidence="3" type="ORF">ENE74_14050</name>
</gene>
<dbReference type="PANTHER" id="PTHR30570">
    <property type="entry name" value="PERIPLASMIC PHOSPHATE BINDING COMPONENT OF PHOSPHATE ABC TRANSPORTER"/>
    <property type="match status" value="1"/>
</dbReference>
<dbReference type="EMBL" id="RZUL01000005">
    <property type="protein sequence ID" value="RVT39861.1"/>
    <property type="molecule type" value="Genomic_DNA"/>
</dbReference>
<organism evidence="3 4">
    <name type="scientific">Sphingobium algorifonticola</name>
    <dbReference type="NCBI Taxonomy" id="2008318"/>
    <lineage>
        <taxon>Bacteria</taxon>
        <taxon>Pseudomonadati</taxon>
        <taxon>Pseudomonadota</taxon>
        <taxon>Alphaproteobacteria</taxon>
        <taxon>Sphingomonadales</taxon>
        <taxon>Sphingomonadaceae</taxon>
        <taxon>Sphingobium</taxon>
    </lineage>
</organism>
<dbReference type="PANTHER" id="PTHR30570:SF1">
    <property type="entry name" value="PHOSPHATE-BINDING PROTEIN PSTS"/>
    <property type="match status" value="1"/>
</dbReference>
<dbReference type="SUPFAM" id="SSF53850">
    <property type="entry name" value="Periplasmic binding protein-like II"/>
    <property type="match status" value="1"/>
</dbReference>
<accession>A0A437J522</accession>
<name>A0A437J522_9SPHN</name>
<dbReference type="InterPro" id="IPR050811">
    <property type="entry name" value="Phosphate_ABC_transporter"/>
</dbReference>
<reference evidence="3 4" key="1">
    <citation type="submission" date="2019-01" db="EMBL/GenBank/DDBJ databases">
        <authorList>
            <person name="Chen W.-M."/>
        </authorList>
    </citation>
    <scope>NUCLEOTIDE SEQUENCE [LARGE SCALE GENOMIC DNA]</scope>
    <source>
        <strain evidence="3 4">TLA-22</strain>
    </source>
</reference>
<dbReference type="InterPro" id="IPR024370">
    <property type="entry name" value="PBP_domain"/>
</dbReference>
<dbReference type="AlphaFoldDB" id="A0A437J522"/>
<dbReference type="Proteomes" id="UP000282977">
    <property type="component" value="Unassembled WGS sequence"/>
</dbReference>
<comment type="caution">
    <text evidence="3">The sequence shown here is derived from an EMBL/GenBank/DDBJ whole genome shotgun (WGS) entry which is preliminary data.</text>
</comment>